<proteinExistence type="inferred from homology"/>
<protein>
    <submittedName>
        <fullName evidence="4">Deoxyribonuclease</fullName>
    </submittedName>
</protein>
<evidence type="ECO:0000256" key="2">
    <source>
        <dbReference type="ARBA" id="ARBA00022722"/>
    </source>
</evidence>
<comment type="caution">
    <text evidence="4">The sequence shown here is derived from an EMBL/GenBank/DDBJ whole genome shotgun (WGS) entry which is preliminary data.</text>
</comment>
<dbReference type="GO" id="GO:0004518">
    <property type="term" value="F:nuclease activity"/>
    <property type="evidence" value="ECO:0007669"/>
    <property type="project" value="UniProtKB-KW"/>
</dbReference>
<dbReference type="PANTHER" id="PTHR33607">
    <property type="entry name" value="ENDONUCLEASE-1"/>
    <property type="match status" value="1"/>
</dbReference>
<dbReference type="Proteomes" id="UP000309618">
    <property type="component" value="Unassembled WGS sequence"/>
</dbReference>
<name>A0A4S5CHF8_AERVE</name>
<organism evidence="4 5">
    <name type="scientific">Aeromonas veronii</name>
    <dbReference type="NCBI Taxonomy" id="654"/>
    <lineage>
        <taxon>Bacteria</taxon>
        <taxon>Pseudomonadati</taxon>
        <taxon>Pseudomonadota</taxon>
        <taxon>Gammaproteobacteria</taxon>
        <taxon>Aeromonadales</taxon>
        <taxon>Aeromonadaceae</taxon>
        <taxon>Aeromonas</taxon>
    </lineage>
</organism>
<reference evidence="4 5" key="1">
    <citation type="submission" date="2019-04" db="EMBL/GenBank/DDBJ databases">
        <title>Comparative genomics of Aeromonas veronii strains pathogenic to fish.</title>
        <authorList>
            <person name="Cascarano M.C."/>
            <person name="Smyrli M."/>
            <person name="Katharios P."/>
        </authorList>
    </citation>
    <scope>NUCLEOTIDE SEQUENCE [LARGE SCALE GENOMIC DNA]</scope>
    <source>
        <strain evidence="4 5">XU1</strain>
    </source>
</reference>
<dbReference type="GO" id="GO:0016787">
    <property type="term" value="F:hydrolase activity"/>
    <property type="evidence" value="ECO:0007669"/>
    <property type="project" value="UniProtKB-KW"/>
</dbReference>
<dbReference type="AlphaFoldDB" id="A0A4S5CHF8"/>
<dbReference type="InterPro" id="IPR044925">
    <property type="entry name" value="His-Me_finger_sf"/>
</dbReference>
<accession>A0A4S5CHF8</accession>
<evidence type="ECO:0000256" key="1">
    <source>
        <dbReference type="ARBA" id="ARBA00006429"/>
    </source>
</evidence>
<evidence type="ECO:0000313" key="4">
    <source>
        <dbReference type="EMBL" id="THJ45120.1"/>
    </source>
</evidence>
<comment type="similarity">
    <text evidence="1">Belongs to the EndA/NucM nuclease family.</text>
</comment>
<evidence type="ECO:0000313" key="5">
    <source>
        <dbReference type="Proteomes" id="UP000309618"/>
    </source>
</evidence>
<keyword evidence="3" id="KW-0378">Hydrolase</keyword>
<dbReference type="InterPro" id="IPR007346">
    <property type="entry name" value="Endonuclease-I"/>
</dbReference>
<evidence type="ECO:0000256" key="3">
    <source>
        <dbReference type="ARBA" id="ARBA00022801"/>
    </source>
</evidence>
<keyword evidence="2" id="KW-0540">Nuclease</keyword>
<dbReference type="EMBL" id="SSUX01000008">
    <property type="protein sequence ID" value="THJ45120.1"/>
    <property type="molecule type" value="Genomic_DNA"/>
</dbReference>
<dbReference type="PANTHER" id="PTHR33607:SF2">
    <property type="entry name" value="ENDONUCLEASE-1"/>
    <property type="match status" value="1"/>
</dbReference>
<dbReference type="Pfam" id="PF04231">
    <property type="entry name" value="Endonuclease_1"/>
    <property type="match status" value="1"/>
</dbReference>
<gene>
    <name evidence="4" type="ORF">E8Q35_12180</name>
</gene>
<dbReference type="SUPFAM" id="SSF54060">
    <property type="entry name" value="His-Me finger endonucleases"/>
    <property type="match status" value="1"/>
</dbReference>
<sequence>MPSPGSVLELLMAKPSSQSSQLTFREAKVELYKMTRNHPYTIYCGCELKYSGSKNKPPKPDFQKCGFTPRKEDSRAYRVEAEHVVPAYTLGHQRLCWQNGGRENCSKTDRVYAYMEGDLHNLFPAIGQVNQDRSNYRFTDMGGKPYQYGQCQMLVDFKLRQVQPPRNEVRGTIARAYLYMRDRYSLRMNEREQAMMEAWANQYPPQPWECERSKLIKSIQGNGNIYIDSRCTK</sequence>